<dbReference type="Proteomes" id="UP000182470">
    <property type="component" value="Chromosome I"/>
</dbReference>
<organism evidence="10 11">
    <name type="scientific">Pseudomonas antarctica</name>
    <dbReference type="NCBI Taxonomy" id="219572"/>
    <lineage>
        <taxon>Bacteria</taxon>
        <taxon>Pseudomonadati</taxon>
        <taxon>Pseudomonadota</taxon>
        <taxon>Gammaproteobacteria</taxon>
        <taxon>Pseudomonadales</taxon>
        <taxon>Pseudomonadaceae</taxon>
        <taxon>Pseudomonas</taxon>
    </lineage>
</organism>
<dbReference type="GO" id="GO:0042907">
    <property type="term" value="F:xanthine transmembrane transporter activity"/>
    <property type="evidence" value="ECO:0007669"/>
    <property type="project" value="TreeGrafter"/>
</dbReference>
<keyword evidence="7 8" id="KW-0472">Membrane</keyword>
<keyword evidence="4" id="KW-1003">Cell membrane</keyword>
<feature type="transmembrane region" description="Helical" evidence="8">
    <location>
        <begin position="104"/>
        <end position="121"/>
    </location>
</feature>
<evidence type="ECO:0000256" key="1">
    <source>
        <dbReference type="ARBA" id="ARBA00004651"/>
    </source>
</evidence>
<evidence type="ECO:0000256" key="4">
    <source>
        <dbReference type="ARBA" id="ARBA00022475"/>
    </source>
</evidence>
<evidence type="ECO:0000313" key="10">
    <source>
        <dbReference type="EMBL" id="SDN39763.1"/>
    </source>
</evidence>
<dbReference type="NCBIfam" id="TIGR00801">
    <property type="entry name" value="ncs2"/>
    <property type="match status" value="1"/>
</dbReference>
<feature type="transmembrane region" description="Helical" evidence="8">
    <location>
        <begin position="410"/>
        <end position="432"/>
    </location>
</feature>
<keyword evidence="6 8" id="KW-1133">Transmembrane helix</keyword>
<dbReference type="NCBIfam" id="NF037981">
    <property type="entry name" value="NCS2_1"/>
    <property type="match status" value="1"/>
</dbReference>
<evidence type="ECO:0000256" key="7">
    <source>
        <dbReference type="ARBA" id="ARBA00023136"/>
    </source>
</evidence>
<accession>A0A1H0B371</accession>
<feature type="transmembrane region" description="Helical" evidence="8">
    <location>
        <begin position="164"/>
        <end position="185"/>
    </location>
</feature>
<name>A0A1H0B371_9PSED</name>
<dbReference type="InterPro" id="IPR017588">
    <property type="entry name" value="UacT-like"/>
</dbReference>
<evidence type="ECO:0000313" key="9">
    <source>
        <dbReference type="EMBL" id="KAF2405758.1"/>
    </source>
</evidence>
<comment type="subcellular location">
    <subcellularLocation>
        <location evidence="1">Cell membrane</location>
        <topology evidence="1">Multi-pass membrane protein</topology>
    </subcellularLocation>
</comment>
<evidence type="ECO:0000256" key="3">
    <source>
        <dbReference type="ARBA" id="ARBA00022448"/>
    </source>
</evidence>
<keyword evidence="3" id="KW-0813">Transport</keyword>
<dbReference type="GO" id="GO:0005886">
    <property type="term" value="C:plasma membrane"/>
    <property type="evidence" value="ECO:0007669"/>
    <property type="project" value="UniProtKB-SubCell"/>
</dbReference>
<feature type="transmembrane region" description="Helical" evidence="8">
    <location>
        <begin position="252"/>
        <end position="272"/>
    </location>
</feature>
<reference evidence="10 11" key="2">
    <citation type="submission" date="2016-10" db="EMBL/GenBank/DDBJ databases">
        <authorList>
            <person name="de Groot N.N."/>
        </authorList>
    </citation>
    <scope>NUCLEOTIDE SEQUENCE [LARGE SCALE GENOMIC DNA]</scope>
    <source>
        <strain evidence="10 11">BS2772</strain>
    </source>
</reference>
<keyword evidence="12" id="KW-1185">Reference proteome</keyword>
<feature type="transmembrane region" description="Helical" evidence="8">
    <location>
        <begin position="467"/>
        <end position="490"/>
    </location>
</feature>
<dbReference type="PROSITE" id="PS01116">
    <property type="entry name" value="XANTH_URACIL_PERMASE"/>
    <property type="match status" value="1"/>
</dbReference>
<dbReference type="NCBIfam" id="TIGR03173">
    <property type="entry name" value="pbuX"/>
    <property type="match status" value="1"/>
</dbReference>
<evidence type="ECO:0000313" key="12">
    <source>
        <dbReference type="Proteomes" id="UP000748067"/>
    </source>
</evidence>
<dbReference type="AlphaFoldDB" id="A0A1H0B371"/>
<dbReference type="PANTHER" id="PTHR42810:SF2">
    <property type="entry name" value="PURINE PERMEASE C1399.01C-RELATED"/>
    <property type="match status" value="1"/>
</dbReference>
<protein>
    <submittedName>
        <fullName evidence="10">Xanthine permease XanP</fullName>
    </submittedName>
</protein>
<feature type="transmembrane region" description="Helical" evidence="8">
    <location>
        <begin position="133"/>
        <end position="152"/>
    </location>
</feature>
<keyword evidence="5 8" id="KW-0812">Transmembrane</keyword>
<feature type="transmembrane region" description="Helical" evidence="8">
    <location>
        <begin position="382"/>
        <end position="404"/>
    </location>
</feature>
<evidence type="ECO:0000256" key="5">
    <source>
        <dbReference type="ARBA" id="ARBA00022692"/>
    </source>
</evidence>
<dbReference type="Proteomes" id="UP000748067">
    <property type="component" value="Unassembled WGS sequence"/>
</dbReference>
<feature type="transmembrane region" description="Helical" evidence="8">
    <location>
        <begin position="192"/>
        <end position="214"/>
    </location>
</feature>
<evidence type="ECO:0000313" key="11">
    <source>
        <dbReference type="Proteomes" id="UP000182470"/>
    </source>
</evidence>
<dbReference type="InterPro" id="IPR006042">
    <property type="entry name" value="Xan_ur_permease"/>
</dbReference>
<proteinExistence type="inferred from homology"/>
<dbReference type="PANTHER" id="PTHR42810">
    <property type="entry name" value="PURINE PERMEASE C1399.01C-RELATED"/>
    <property type="match status" value="1"/>
</dbReference>
<dbReference type="InterPro" id="IPR006043">
    <property type="entry name" value="NCS2"/>
</dbReference>
<evidence type="ECO:0000256" key="2">
    <source>
        <dbReference type="ARBA" id="ARBA00008821"/>
    </source>
</evidence>
<dbReference type="EMBL" id="LT629704">
    <property type="protein sequence ID" value="SDN39763.1"/>
    <property type="molecule type" value="Genomic_DNA"/>
</dbReference>
<reference evidence="9 12" key="1">
    <citation type="submission" date="2015-01" db="EMBL/GenBank/DDBJ databases">
        <title>Genome Sequence of Pseudomonas antarctica CMS 35.</title>
        <authorList>
            <person name="Voget S."/>
            <person name="Chow J."/>
            <person name="Daniel R."/>
            <person name="Streit W."/>
        </authorList>
    </citation>
    <scope>NUCLEOTIDE SEQUENCE [LARGE SCALE GENOMIC DNA]</scope>
    <source>
        <strain evidence="9 12">CMS 35</strain>
    </source>
</reference>
<feature type="transmembrane region" description="Helical" evidence="8">
    <location>
        <begin position="292"/>
        <end position="312"/>
    </location>
</feature>
<evidence type="ECO:0000256" key="6">
    <source>
        <dbReference type="ARBA" id="ARBA00022989"/>
    </source>
</evidence>
<dbReference type="Pfam" id="PF00860">
    <property type="entry name" value="Xan_ur_permease"/>
    <property type="match status" value="1"/>
</dbReference>
<dbReference type="EMBL" id="JXDI01000005">
    <property type="protein sequence ID" value="KAF2405758.1"/>
    <property type="molecule type" value="Genomic_DNA"/>
</dbReference>
<gene>
    <name evidence="9" type="primary">xanP_2</name>
    <name evidence="9" type="ORF">PSAN_56480</name>
    <name evidence="10" type="ORF">SAMN04490179_4056</name>
</gene>
<comment type="similarity">
    <text evidence="2">Belongs to the nucleobase:cation symporter-2 (NCS2) (TC 2.A.40) family.</text>
</comment>
<evidence type="ECO:0000256" key="8">
    <source>
        <dbReference type="SAM" id="Phobius"/>
    </source>
</evidence>
<sequence>MGGLTYGIDGCVKFMQDVSKYFYTLLTASTFWHPARPFPYRACILSDAQTPRPRYKSDLIYGLEDRPHFTAAMFAALQHVLASFVGIITPTLIVGGVLGLESEVPYLVSMALFVSGLGTFVQARTFGPIGSGLLCLQGTSFSFISVILSAGFMVKARGGGTDEILSTIFGICFFAAFIEVVLSQFIGKLRKLITPVVTGTIITLMGLSLIKVAVTDMAGGFGSSDLGAASNMGLAALVLLTIVVLNRFSNPFLRLGSIVIGLTLGFVVAWWMGRVDLAALPQVPLISVPVPFKYGFSFDWVAFIPVAVIFLISPLEAAGDLTANSMISQQPVKGPLYIKRIKSGLLADGLTSAMAATFNSLPMVTFAQNNGVIQLTGVASRYVAYFIAGLLVLLGLFPMIGAVLQLMPKPVLGGATLIMFGTVAVAGIKILAEAGLHRRNVLIVAISLGMGLGVAAVPQVLRDLPKALHNIFESPITVGAFCAILLNIFLPEEFIELEEDEFDPESSTLKVMQDPDVTK</sequence>
<feature type="transmembrane region" description="Helical" evidence="8">
    <location>
        <begin position="226"/>
        <end position="245"/>
    </location>
</feature>
<feature type="transmembrane region" description="Helical" evidence="8">
    <location>
        <begin position="441"/>
        <end position="461"/>
    </location>
</feature>
<feature type="transmembrane region" description="Helical" evidence="8">
    <location>
        <begin position="76"/>
        <end position="98"/>
    </location>
</feature>